<comment type="caution">
    <text evidence="1">The sequence shown here is derived from an EMBL/GenBank/DDBJ whole genome shotgun (WGS) entry which is preliminary data.</text>
</comment>
<accession>A0ABT7EEU1</accession>
<dbReference type="Proteomes" id="UP001231915">
    <property type="component" value="Unassembled WGS sequence"/>
</dbReference>
<dbReference type="EMBL" id="JASJUT010000001">
    <property type="protein sequence ID" value="MDK2593798.1"/>
    <property type="molecule type" value="Genomic_DNA"/>
</dbReference>
<organism evidence="1 2">
    <name type="scientific">Pseudoalteromonas obscura</name>
    <dbReference type="NCBI Taxonomy" id="3048491"/>
    <lineage>
        <taxon>Bacteria</taxon>
        <taxon>Pseudomonadati</taxon>
        <taxon>Pseudomonadota</taxon>
        <taxon>Gammaproteobacteria</taxon>
        <taxon>Alteromonadales</taxon>
        <taxon>Pseudoalteromonadaceae</taxon>
        <taxon>Pseudoalteromonas</taxon>
    </lineage>
</organism>
<reference evidence="1 2" key="1">
    <citation type="submission" date="2023-05" db="EMBL/GenBank/DDBJ databases">
        <title>Pseudoalteromonas ardens sp. nov., Pseudoalteromonas obscura sp. nov., and Pseudoalteromonas umbrosa sp. nov., isolated from the coral Montipora capitata.</title>
        <authorList>
            <person name="Thomas E.M."/>
            <person name="Smith E.M."/>
            <person name="Papke E."/>
            <person name="Shlafstein M.D."/>
            <person name="Oline D.K."/>
            <person name="Videau P."/>
            <person name="Saw J.H."/>
            <person name="Strangman W.K."/>
            <person name="Ushijima B."/>
        </authorList>
    </citation>
    <scope>NUCLEOTIDE SEQUENCE [LARGE SCALE GENOMIC DNA]</scope>
    <source>
        <strain evidence="1 2">P94</strain>
    </source>
</reference>
<gene>
    <name evidence="1" type="ORF">QNM18_01805</name>
</gene>
<keyword evidence="2" id="KW-1185">Reference proteome</keyword>
<protein>
    <submittedName>
        <fullName evidence="1">Uncharacterized protein</fullName>
    </submittedName>
</protein>
<proteinExistence type="predicted"/>
<dbReference type="RefSeq" id="WP_284136139.1">
    <property type="nucleotide sequence ID" value="NZ_JASJUT010000001.1"/>
</dbReference>
<evidence type="ECO:0000313" key="2">
    <source>
        <dbReference type="Proteomes" id="UP001231915"/>
    </source>
</evidence>
<evidence type="ECO:0000313" key="1">
    <source>
        <dbReference type="EMBL" id="MDK2593798.1"/>
    </source>
</evidence>
<name>A0ABT7EEU1_9GAMM</name>
<sequence>MDSTLFVPILISVLQANGPAPLEPHQAENIYSCPKFTIPVDGCTIVESDISGVPDKLENWFFDIVNEVAEEYTDECNTHDRNYWTLGKSRDSSDQQLRADFKEEATESWLEKLGPEWTLVKKAWEVMAGVPDDAYYFPRQQDAYNTYTGIGKKVKANQCFETAADLPIDASLLNVAKATFRSITSREPTSYEEFDMVELYNSRDGGNLSNFRIAVDAYATSKINVSGPEAKVVVTKDVGIDQSSITFSVPQYSADGQKLETYVRAFGKGSKTGSLTLSFKEKYDYTYTISGLVVVTDENGNSDFKKFETQLKVNGWCSNREGVACY</sequence>